<dbReference type="EMBL" id="CM026425">
    <property type="protein sequence ID" value="KAG0575788.1"/>
    <property type="molecule type" value="Genomic_DNA"/>
</dbReference>
<sequence>VSLSQRPLETIATEPEAILYCCLHPVRTIREQPQCEEGDRHRHVRYVLTKPNLIYDFQKNARNMFFKNEIITSEGMGSYNTCNNVYPVQLQQSPRCLTLASASCKARMDLHSYPGLSAGEFNRKFKILDLKFIRERELAWRNLVI</sequence>
<dbReference type="AlphaFoldDB" id="A0A8T0HZP5"/>
<reference evidence="1" key="1">
    <citation type="submission" date="2020-06" db="EMBL/GenBank/DDBJ databases">
        <title>WGS assembly of Ceratodon purpureus strain R40.</title>
        <authorList>
            <person name="Carey S.B."/>
            <person name="Jenkins J."/>
            <person name="Shu S."/>
            <person name="Lovell J.T."/>
            <person name="Sreedasyam A."/>
            <person name="Maumus F."/>
            <person name="Tiley G.P."/>
            <person name="Fernandez-Pozo N."/>
            <person name="Barry K."/>
            <person name="Chen C."/>
            <person name="Wang M."/>
            <person name="Lipzen A."/>
            <person name="Daum C."/>
            <person name="Saski C.A."/>
            <person name="Payton A.C."/>
            <person name="Mcbreen J.C."/>
            <person name="Conrad R.E."/>
            <person name="Kollar L.M."/>
            <person name="Olsson S."/>
            <person name="Huttunen S."/>
            <person name="Landis J.B."/>
            <person name="Wickett N.J."/>
            <person name="Johnson M.G."/>
            <person name="Rensing S.A."/>
            <person name="Grimwood J."/>
            <person name="Schmutz J."/>
            <person name="Mcdaniel S.F."/>
        </authorList>
    </citation>
    <scope>NUCLEOTIDE SEQUENCE</scope>
    <source>
        <strain evidence="1">R40</strain>
    </source>
</reference>
<proteinExistence type="predicted"/>
<name>A0A8T0HZP5_CERPU</name>
<evidence type="ECO:0000313" key="1">
    <source>
        <dbReference type="EMBL" id="KAG0575788.1"/>
    </source>
</evidence>
<evidence type="ECO:0000313" key="2">
    <source>
        <dbReference type="Proteomes" id="UP000822688"/>
    </source>
</evidence>
<protein>
    <submittedName>
        <fullName evidence="1">Uncharacterized protein</fullName>
    </submittedName>
</protein>
<gene>
    <name evidence="1" type="ORF">KC19_5G031200</name>
</gene>
<keyword evidence="2" id="KW-1185">Reference proteome</keyword>
<organism evidence="1 2">
    <name type="scientific">Ceratodon purpureus</name>
    <name type="common">Fire moss</name>
    <name type="synonym">Dicranum purpureum</name>
    <dbReference type="NCBI Taxonomy" id="3225"/>
    <lineage>
        <taxon>Eukaryota</taxon>
        <taxon>Viridiplantae</taxon>
        <taxon>Streptophyta</taxon>
        <taxon>Embryophyta</taxon>
        <taxon>Bryophyta</taxon>
        <taxon>Bryophytina</taxon>
        <taxon>Bryopsida</taxon>
        <taxon>Dicranidae</taxon>
        <taxon>Pseudoditrichales</taxon>
        <taxon>Ditrichaceae</taxon>
        <taxon>Ceratodon</taxon>
    </lineage>
</organism>
<comment type="caution">
    <text evidence="1">The sequence shown here is derived from an EMBL/GenBank/DDBJ whole genome shotgun (WGS) entry which is preliminary data.</text>
</comment>
<feature type="non-terminal residue" evidence="1">
    <location>
        <position position="1"/>
    </location>
</feature>
<dbReference type="Proteomes" id="UP000822688">
    <property type="component" value="Chromosome 5"/>
</dbReference>
<accession>A0A8T0HZP5</accession>